<keyword evidence="2" id="KW-1185">Reference proteome</keyword>
<dbReference type="EMBL" id="BSXS01008778">
    <property type="protein sequence ID" value="GME93621.1"/>
    <property type="molecule type" value="Genomic_DNA"/>
</dbReference>
<protein>
    <submittedName>
        <fullName evidence="1">Unnamed protein product</fullName>
    </submittedName>
</protein>
<evidence type="ECO:0000313" key="1">
    <source>
        <dbReference type="EMBL" id="GME93621.1"/>
    </source>
</evidence>
<gene>
    <name evidence="1" type="ORF">Amon02_000936900</name>
</gene>
<accession>A0ACB5TRZ1</accession>
<comment type="caution">
    <text evidence="1">The sequence shown here is derived from an EMBL/GenBank/DDBJ whole genome shotgun (WGS) entry which is preliminary data.</text>
</comment>
<reference evidence="1" key="1">
    <citation type="submission" date="2023-04" db="EMBL/GenBank/DDBJ databases">
        <title>Ambrosiozyma monospora NBRC 10751.</title>
        <authorList>
            <person name="Ichikawa N."/>
            <person name="Sato H."/>
            <person name="Tonouchi N."/>
        </authorList>
    </citation>
    <scope>NUCLEOTIDE SEQUENCE</scope>
    <source>
        <strain evidence="1">NBRC 10751</strain>
    </source>
</reference>
<name>A0ACB5TRZ1_AMBMO</name>
<dbReference type="Proteomes" id="UP001165064">
    <property type="component" value="Unassembled WGS sequence"/>
</dbReference>
<sequence>MNTSNSVNTTNTNTATNSLMSMSNESSEDQFQSAYEGESELESLSNNNELDLDDNEQQPLTTLKNDPTKQQQQQHELESTVTPQPTSTGESVKADFTSAGTKAPEPVNEIKTATNVAASANEGDEDEEGETTIQQLDEPFKVNETSAHYDDHEHDADKTDDESSLVNGVNGAIHQRQATLTDLPPVSTPTISEDVIDDAKTPVVATIQEKEEQKTKQGGGEKSTAGSASLPSTSVPLAPMGFYKFQQQQQHFQEIIPDS</sequence>
<proteinExistence type="predicted"/>
<evidence type="ECO:0000313" key="2">
    <source>
        <dbReference type="Proteomes" id="UP001165064"/>
    </source>
</evidence>
<organism evidence="1 2">
    <name type="scientific">Ambrosiozyma monospora</name>
    <name type="common">Yeast</name>
    <name type="synonym">Endomycopsis monosporus</name>
    <dbReference type="NCBI Taxonomy" id="43982"/>
    <lineage>
        <taxon>Eukaryota</taxon>
        <taxon>Fungi</taxon>
        <taxon>Dikarya</taxon>
        <taxon>Ascomycota</taxon>
        <taxon>Saccharomycotina</taxon>
        <taxon>Pichiomycetes</taxon>
        <taxon>Pichiales</taxon>
        <taxon>Pichiaceae</taxon>
        <taxon>Ambrosiozyma</taxon>
    </lineage>
</organism>